<name>A0A9P4TE30_CURKU</name>
<protein>
    <submittedName>
        <fullName evidence="1">Uncharacterized protein</fullName>
    </submittedName>
</protein>
<dbReference type="Proteomes" id="UP000801428">
    <property type="component" value="Unassembled WGS sequence"/>
</dbReference>
<dbReference type="EMBL" id="SWKU01000012">
    <property type="protein sequence ID" value="KAF3001795.1"/>
    <property type="molecule type" value="Genomic_DNA"/>
</dbReference>
<accession>A0A9P4TE30</accession>
<evidence type="ECO:0000313" key="1">
    <source>
        <dbReference type="EMBL" id="KAF3001795.1"/>
    </source>
</evidence>
<dbReference type="AlphaFoldDB" id="A0A9P4TE30"/>
<organism evidence="1 2">
    <name type="scientific">Curvularia kusanoi</name>
    <name type="common">Cochliobolus kusanoi</name>
    <dbReference type="NCBI Taxonomy" id="90978"/>
    <lineage>
        <taxon>Eukaryota</taxon>
        <taxon>Fungi</taxon>
        <taxon>Dikarya</taxon>
        <taxon>Ascomycota</taxon>
        <taxon>Pezizomycotina</taxon>
        <taxon>Dothideomycetes</taxon>
        <taxon>Pleosporomycetidae</taxon>
        <taxon>Pleosporales</taxon>
        <taxon>Pleosporineae</taxon>
        <taxon>Pleosporaceae</taxon>
        <taxon>Curvularia</taxon>
    </lineage>
</organism>
<proteinExistence type="predicted"/>
<keyword evidence="2" id="KW-1185">Reference proteome</keyword>
<comment type="caution">
    <text evidence="1">The sequence shown here is derived from an EMBL/GenBank/DDBJ whole genome shotgun (WGS) entry which is preliminary data.</text>
</comment>
<dbReference type="OrthoDB" id="6133115at2759"/>
<reference evidence="1" key="1">
    <citation type="submission" date="2019-04" db="EMBL/GenBank/DDBJ databases">
        <title>Sequencing of skin fungus with MAO and IRED activity.</title>
        <authorList>
            <person name="Marsaioli A.J."/>
            <person name="Bonatto J.M.C."/>
            <person name="Reis Junior O."/>
        </authorList>
    </citation>
    <scope>NUCLEOTIDE SEQUENCE</scope>
    <source>
        <strain evidence="1">30M1</strain>
    </source>
</reference>
<gene>
    <name evidence="1" type="ORF">E8E13_002141</name>
</gene>
<evidence type="ECO:0000313" key="2">
    <source>
        <dbReference type="Proteomes" id="UP000801428"/>
    </source>
</evidence>
<sequence>MCLRSSFDRFAIPTIYDDEGITTMPVCLLLDPIHWRVQRTDGFRFLDAVVPPAWSVGTLFGSFPANAAHSVARLSVSLASLVLRVTWAIPFPSTRVLFDLGSIGEYC</sequence>